<evidence type="ECO:0000256" key="1">
    <source>
        <dbReference type="SAM" id="Phobius"/>
    </source>
</evidence>
<dbReference type="RefSeq" id="WP_369061476.1">
    <property type="nucleotide sequence ID" value="NZ_CP158375.1"/>
</dbReference>
<keyword evidence="1" id="KW-1133">Transmembrane helix</keyword>
<proteinExistence type="predicted"/>
<evidence type="ECO:0000313" key="2">
    <source>
        <dbReference type="EMBL" id="XDO97938.1"/>
    </source>
</evidence>
<feature type="transmembrane region" description="Helical" evidence="1">
    <location>
        <begin position="283"/>
        <end position="305"/>
    </location>
</feature>
<keyword evidence="1" id="KW-0812">Transmembrane</keyword>
<name>A0AB39KXF7_9CAUL</name>
<dbReference type="Pfam" id="PF13687">
    <property type="entry name" value="DUF4153"/>
    <property type="match status" value="1"/>
</dbReference>
<feature type="transmembrane region" description="Helical" evidence="1">
    <location>
        <begin position="185"/>
        <end position="203"/>
    </location>
</feature>
<organism evidence="2">
    <name type="scientific">Caulobacter sp. 73W</name>
    <dbReference type="NCBI Taxonomy" id="3161137"/>
    <lineage>
        <taxon>Bacteria</taxon>
        <taxon>Pseudomonadati</taxon>
        <taxon>Pseudomonadota</taxon>
        <taxon>Alphaproteobacteria</taxon>
        <taxon>Caulobacterales</taxon>
        <taxon>Caulobacteraceae</taxon>
        <taxon>Caulobacter</taxon>
    </lineage>
</organism>
<feature type="transmembrane region" description="Helical" evidence="1">
    <location>
        <begin position="67"/>
        <end position="88"/>
    </location>
</feature>
<feature type="transmembrane region" description="Helical" evidence="1">
    <location>
        <begin position="215"/>
        <end position="239"/>
    </location>
</feature>
<dbReference type="InterPro" id="IPR025291">
    <property type="entry name" value="DUF4153"/>
</dbReference>
<reference evidence="2" key="1">
    <citation type="submission" date="2024-06" db="EMBL/GenBank/DDBJ databases">
        <title>Caulobacter inopinatus, sp. nov.</title>
        <authorList>
            <person name="Donachie S.P."/>
        </authorList>
    </citation>
    <scope>NUCLEOTIDE SEQUENCE</scope>
    <source>
        <strain evidence="2">73W</strain>
    </source>
</reference>
<feature type="transmembrane region" description="Helical" evidence="1">
    <location>
        <begin position="38"/>
        <end position="60"/>
    </location>
</feature>
<sequence length="565" mass="60562">MTERRNIAVGRLLIGLAQGVTLFGLHHAEQEKLWPAGMAALYGALILTAGFAPAVLLAGIGALRRRTLILTFAGAALFTLFMGGYGVWRNPMDYSTPRLFPGPEFTLTAAVALFVAYHLVEPADAARRRIAPYAAYFETAWKRGVQLALSVGFTGVFWALLFLGASLFEVIGIRFFIETIRTAEFAYTVTPVVFAAAVHLADVRGAMIQGVRTMVLTLLAWLLPLLTLIVAGFLASLPFTGVNSLWSTRSAGGLMLAAAANLIILINAAWQDGEEAPHRILGVAVRVASFLLAPLAGLAAWALALRIGQYGLSPERIIAAACTLIASGYAVGYIAAVARRTAGLTGLGRTNIAMAFVLLGLIAALFSPIADPMRLSVNDQLHRLHKGKISAEAFDYDFLRFQSGRFGRKALEGLARGDDATVAAWAKAALQRKTPLTKAPIPFPRSSKLNILPEGRSLPIGFPPGAISCIGDKPCDVLLHDVNGDGREDVLAFEGGSAVAYLAAPEGGWPRAGKFISLCAWEREPSLADLVEQGRIQSVDRTVKDLLVDGRRMRFDPESTNCPTR</sequence>
<feature type="transmembrane region" description="Helical" evidence="1">
    <location>
        <begin position="350"/>
        <end position="370"/>
    </location>
</feature>
<protein>
    <submittedName>
        <fullName evidence="2">DUF4153 domain-containing protein</fullName>
    </submittedName>
</protein>
<feature type="transmembrane region" description="Helical" evidence="1">
    <location>
        <begin position="251"/>
        <end position="271"/>
    </location>
</feature>
<dbReference type="AlphaFoldDB" id="A0AB39KXF7"/>
<dbReference type="EMBL" id="CP158375">
    <property type="protein sequence ID" value="XDO97938.1"/>
    <property type="molecule type" value="Genomic_DNA"/>
</dbReference>
<gene>
    <name evidence="2" type="ORF">ABOZ73_05845</name>
</gene>
<feature type="transmembrane region" description="Helical" evidence="1">
    <location>
        <begin position="317"/>
        <end position="338"/>
    </location>
</feature>
<feature type="transmembrane region" description="Helical" evidence="1">
    <location>
        <begin position="147"/>
        <end position="173"/>
    </location>
</feature>
<feature type="transmembrane region" description="Helical" evidence="1">
    <location>
        <begin position="100"/>
        <end position="120"/>
    </location>
</feature>
<keyword evidence="1" id="KW-0472">Membrane</keyword>
<accession>A0AB39KXF7</accession>